<evidence type="ECO:0000256" key="4">
    <source>
        <dbReference type="ARBA" id="ARBA00022723"/>
    </source>
</evidence>
<dbReference type="PANTHER" id="PTHR43787:SF11">
    <property type="entry name" value="UPF0026 PROTEIN SLR1464"/>
    <property type="match status" value="1"/>
</dbReference>
<proteinExistence type="predicted"/>
<evidence type="ECO:0000313" key="9">
    <source>
        <dbReference type="Proteomes" id="UP000231343"/>
    </source>
</evidence>
<keyword evidence="3" id="KW-0949">S-adenosyl-L-methionine</keyword>
<keyword evidence="6" id="KW-0411">Iron-sulfur</keyword>
<dbReference type="InterPro" id="IPR040084">
    <property type="entry name" value="GTPase_Obg"/>
</dbReference>
<keyword evidence="2" id="KW-0004">4Fe-4S</keyword>
<evidence type="ECO:0000256" key="5">
    <source>
        <dbReference type="ARBA" id="ARBA00023004"/>
    </source>
</evidence>
<dbReference type="Gene3D" id="3.20.20.70">
    <property type="entry name" value="Aldolase class I"/>
    <property type="match status" value="1"/>
</dbReference>
<accession>A0A2H0XV05</accession>
<dbReference type="Proteomes" id="UP000231343">
    <property type="component" value="Unassembled WGS sequence"/>
</dbReference>
<dbReference type="SFLD" id="SFLDS00029">
    <property type="entry name" value="Radical_SAM"/>
    <property type="match status" value="1"/>
</dbReference>
<dbReference type="GO" id="GO:0051539">
    <property type="term" value="F:4 iron, 4 sulfur cluster binding"/>
    <property type="evidence" value="ECO:0007669"/>
    <property type="project" value="UniProtKB-KW"/>
</dbReference>
<gene>
    <name evidence="8" type="ORF">COT42_07070</name>
</gene>
<dbReference type="InterPro" id="IPR007197">
    <property type="entry name" value="rSAM"/>
</dbReference>
<dbReference type="PANTHER" id="PTHR43787">
    <property type="entry name" value="FEMO COFACTOR BIOSYNTHESIS PROTEIN NIFB-RELATED"/>
    <property type="match status" value="1"/>
</dbReference>
<dbReference type="SFLD" id="SFLDG01083">
    <property type="entry name" value="Uncharacterised_Radical_SAM_Su"/>
    <property type="match status" value="1"/>
</dbReference>
<evidence type="ECO:0000313" key="8">
    <source>
        <dbReference type="EMBL" id="PIS28753.1"/>
    </source>
</evidence>
<dbReference type="SUPFAM" id="SSF102114">
    <property type="entry name" value="Radical SAM enzymes"/>
    <property type="match status" value="1"/>
</dbReference>
<dbReference type="CDD" id="cd01335">
    <property type="entry name" value="Radical_SAM"/>
    <property type="match status" value="1"/>
</dbReference>
<keyword evidence="4" id="KW-0479">Metal-binding</keyword>
<dbReference type="GO" id="GO:0046872">
    <property type="term" value="F:metal ion binding"/>
    <property type="evidence" value="ECO:0007669"/>
    <property type="project" value="UniProtKB-KW"/>
</dbReference>
<comment type="cofactor">
    <cofactor evidence="1">
        <name>[4Fe-4S] cluster</name>
        <dbReference type="ChEBI" id="CHEBI:49883"/>
    </cofactor>
</comment>
<name>A0A2H0XV05_UNCSA</name>
<dbReference type="PROSITE" id="PS51918">
    <property type="entry name" value="RADICAL_SAM"/>
    <property type="match status" value="1"/>
</dbReference>
<evidence type="ECO:0000256" key="2">
    <source>
        <dbReference type="ARBA" id="ARBA00022485"/>
    </source>
</evidence>
<feature type="domain" description="Radical SAM core" evidence="7">
    <location>
        <begin position="13"/>
        <end position="234"/>
    </location>
</feature>
<dbReference type="EMBL" id="PEYM01000117">
    <property type="protein sequence ID" value="PIS28753.1"/>
    <property type="molecule type" value="Genomic_DNA"/>
</dbReference>
<dbReference type="GO" id="GO:0003824">
    <property type="term" value="F:catalytic activity"/>
    <property type="evidence" value="ECO:0007669"/>
    <property type="project" value="InterPro"/>
</dbReference>
<dbReference type="AlphaFoldDB" id="A0A2H0XV05"/>
<evidence type="ECO:0000256" key="6">
    <source>
        <dbReference type="ARBA" id="ARBA00023014"/>
    </source>
</evidence>
<evidence type="ECO:0000256" key="1">
    <source>
        <dbReference type="ARBA" id="ARBA00001966"/>
    </source>
</evidence>
<reference evidence="8 9" key="1">
    <citation type="submission" date="2017-09" db="EMBL/GenBank/DDBJ databases">
        <title>Depth-based differentiation of microbial function through sediment-hosted aquifers and enrichment of novel symbionts in the deep terrestrial subsurface.</title>
        <authorList>
            <person name="Probst A.J."/>
            <person name="Ladd B."/>
            <person name="Jarett J.K."/>
            <person name="Geller-Mcgrath D.E."/>
            <person name="Sieber C.M."/>
            <person name="Emerson J.B."/>
            <person name="Anantharaman K."/>
            <person name="Thomas B.C."/>
            <person name="Malmstrom R."/>
            <person name="Stieglmeier M."/>
            <person name="Klingl A."/>
            <person name="Woyke T."/>
            <person name="Ryan C.M."/>
            <person name="Banfield J.F."/>
        </authorList>
    </citation>
    <scope>NUCLEOTIDE SEQUENCE [LARGE SCALE GENOMIC DNA]</scope>
    <source>
        <strain evidence="8">CG08_land_8_20_14_0_20_45_16</strain>
    </source>
</reference>
<dbReference type="InterPro" id="IPR013785">
    <property type="entry name" value="Aldolase_TIM"/>
</dbReference>
<comment type="caution">
    <text evidence="8">The sequence shown here is derived from an EMBL/GenBank/DDBJ whole genome shotgun (WGS) entry which is preliminary data.</text>
</comment>
<keyword evidence="5" id="KW-0408">Iron</keyword>
<organism evidence="8 9">
    <name type="scientific">Candidatus Saganbacteria bacterium CG08_land_8_20_14_0_20_45_16</name>
    <dbReference type="NCBI Taxonomy" id="2014293"/>
    <lineage>
        <taxon>Bacteria</taxon>
        <taxon>Bacillati</taxon>
        <taxon>Saganbacteria</taxon>
    </lineage>
</organism>
<dbReference type="InterPro" id="IPR058240">
    <property type="entry name" value="rSAM_sf"/>
</dbReference>
<evidence type="ECO:0000256" key="3">
    <source>
        <dbReference type="ARBA" id="ARBA00022691"/>
    </source>
</evidence>
<dbReference type="Pfam" id="PF04055">
    <property type="entry name" value="Radical_SAM"/>
    <property type="match status" value="1"/>
</dbReference>
<evidence type="ECO:0000259" key="7">
    <source>
        <dbReference type="PROSITE" id="PS51918"/>
    </source>
</evidence>
<protein>
    <submittedName>
        <fullName evidence="8">Radical SAM protein</fullName>
    </submittedName>
</protein>
<sequence>MRYIYGPVPSWRLGKSLGVDLISGEKICTFDCCYCQLGKTVRNLIKRSVYIPTSEIVKELESLPDVELDYITLSGTGEPTLASNLGEVISEIKKRFKKPVAVLTNSFLMHEKKVREELALADKVVAKLDAPSEQLFREINKPSPGVSLEMIVSSLKKFNQEHHGKLALQMMFMPQNKDVAKEMVALAKEINPIEVQVNTPLRPCPVRPLIQPELAKIRDMFKPLKAFSVYEVEKVNANPMDEAEIRKRRPAGVC</sequence>